<dbReference type="Pfam" id="PF13467">
    <property type="entry name" value="RHH_4"/>
    <property type="match status" value="1"/>
</dbReference>
<accession>A0A1G4U1N7</accession>
<gene>
    <name evidence="2" type="ORF">SAMN05660859_3408</name>
</gene>
<reference evidence="3" key="1">
    <citation type="submission" date="2016-10" db="EMBL/GenBank/DDBJ databases">
        <authorList>
            <person name="Varghese N."/>
            <person name="Submissions S."/>
        </authorList>
    </citation>
    <scope>NUCLEOTIDE SEQUENCE [LARGE SCALE GENOMIC DNA]</scope>
    <source>
        <strain evidence="3">CGMCC 1.1761</strain>
    </source>
</reference>
<dbReference type="EMBL" id="FMTP01000005">
    <property type="protein sequence ID" value="SCW87583.1"/>
    <property type="molecule type" value="Genomic_DNA"/>
</dbReference>
<dbReference type="InterPro" id="IPR027373">
    <property type="entry name" value="RHH_dom"/>
</dbReference>
<evidence type="ECO:0000313" key="2">
    <source>
        <dbReference type="EMBL" id="SCW87583.1"/>
    </source>
</evidence>
<evidence type="ECO:0000313" key="3">
    <source>
        <dbReference type="Proteomes" id="UP000198889"/>
    </source>
</evidence>
<sequence length="113" mass="12451">MCHIFAGQAPETYESQTRSVRIGGHSTSIRLEAAFWTVLEEVAAHQGMSVGKFVTKLHDEVLELHGEVRNFASLLRCSCLIFLAELRPAGVAPVAARGRYLCESTRIHLEAAE</sequence>
<dbReference type="RefSeq" id="WP_018387416.1">
    <property type="nucleotide sequence ID" value="NZ_FMTP01000005.1"/>
</dbReference>
<evidence type="ECO:0000259" key="1">
    <source>
        <dbReference type="Pfam" id="PF13467"/>
    </source>
</evidence>
<keyword evidence="2" id="KW-0238">DNA-binding</keyword>
<dbReference type="InterPro" id="IPR038268">
    <property type="entry name" value="RHH_sf"/>
</dbReference>
<dbReference type="Proteomes" id="UP000198889">
    <property type="component" value="Unassembled WGS sequence"/>
</dbReference>
<name>A0A1G4U1N7_9HYPH</name>
<dbReference type="STRING" id="177413.SAMN05660859_3408"/>
<dbReference type="Gene3D" id="1.10.3990.20">
    <property type="entry name" value="protein bp1543"/>
    <property type="match status" value="1"/>
</dbReference>
<dbReference type="GO" id="GO:0003677">
    <property type="term" value="F:DNA binding"/>
    <property type="evidence" value="ECO:0007669"/>
    <property type="project" value="UniProtKB-KW"/>
</dbReference>
<dbReference type="AlphaFoldDB" id="A0A1G4U1N7"/>
<feature type="domain" description="Ribbon-helix-helix" evidence="1">
    <location>
        <begin position="16"/>
        <end position="80"/>
    </location>
</feature>
<keyword evidence="3" id="KW-1185">Reference proteome</keyword>
<proteinExistence type="predicted"/>
<protein>
    <submittedName>
        <fullName evidence="2">Predicted DNA-binding protein, contains Ribbon-helix-helix (RHH) domain</fullName>
    </submittedName>
</protein>
<organism evidence="2 3">
    <name type="scientific">Ancylobacter rudongensis</name>
    <dbReference type="NCBI Taxonomy" id="177413"/>
    <lineage>
        <taxon>Bacteria</taxon>
        <taxon>Pseudomonadati</taxon>
        <taxon>Pseudomonadota</taxon>
        <taxon>Alphaproteobacteria</taxon>
        <taxon>Hyphomicrobiales</taxon>
        <taxon>Xanthobacteraceae</taxon>
        <taxon>Ancylobacter</taxon>
    </lineage>
</organism>